<dbReference type="RefSeq" id="WP_146242410.1">
    <property type="nucleotide sequence ID" value="NZ_CAWNWM010000022.1"/>
</dbReference>
<proteinExistence type="predicted"/>
<sequence>MSSEEQLSLKKFDSLVSQNPSLMRMLERISVSTYEDFVDLLYDDLDWIVQQIQRNPELRQDDGEDRLTIEIVLLLNTQGYKASHDTKVGGHVDLLVEKDRFMWIGEAKVHSGYDYLWEGFLQLATRYSIGSSNQSHGGMLIYIRRSNTRNVMEKWRQTLSQKSLEDFSSEDCTRNSLAFFSSHKHERSGLPLRVRHMPVMLYFEPKDKSARKRQKNASA</sequence>
<dbReference type="OrthoDB" id="509598at2"/>
<evidence type="ECO:0000313" key="1">
    <source>
        <dbReference type="EMBL" id="PZD71056.1"/>
    </source>
</evidence>
<gene>
    <name evidence="1" type="ORF">C1752_08259</name>
</gene>
<dbReference type="AlphaFoldDB" id="A0A2W1JAP3"/>
<comment type="caution">
    <text evidence="1">The sequence shown here is derived from an EMBL/GenBank/DDBJ whole genome shotgun (WGS) entry which is preliminary data.</text>
</comment>
<evidence type="ECO:0000313" key="2">
    <source>
        <dbReference type="Proteomes" id="UP000248857"/>
    </source>
</evidence>
<protein>
    <submittedName>
        <fullName evidence="1">Uncharacterized protein</fullName>
    </submittedName>
</protein>
<keyword evidence="2" id="KW-1185">Reference proteome</keyword>
<accession>A0A2W1JAP3</accession>
<organism evidence="1 2">
    <name type="scientific">Acaryochloris thomasi RCC1774</name>
    <dbReference type="NCBI Taxonomy" id="1764569"/>
    <lineage>
        <taxon>Bacteria</taxon>
        <taxon>Bacillati</taxon>
        <taxon>Cyanobacteriota</taxon>
        <taxon>Cyanophyceae</taxon>
        <taxon>Acaryochloridales</taxon>
        <taxon>Acaryochloridaceae</taxon>
        <taxon>Acaryochloris</taxon>
        <taxon>Acaryochloris thomasi</taxon>
    </lineage>
</organism>
<dbReference type="EMBL" id="PQWO01000022">
    <property type="protein sequence ID" value="PZD71056.1"/>
    <property type="molecule type" value="Genomic_DNA"/>
</dbReference>
<reference evidence="1 2" key="1">
    <citation type="journal article" date="2018" name="Sci. Rep.">
        <title>A novel species of the marine cyanobacterium Acaryochloris with a unique pigment content and lifestyle.</title>
        <authorList>
            <person name="Partensky F."/>
            <person name="Six C."/>
            <person name="Ratin M."/>
            <person name="Garczarek L."/>
            <person name="Vaulot D."/>
            <person name="Probert I."/>
            <person name="Calteau A."/>
            <person name="Gourvil P."/>
            <person name="Marie D."/>
            <person name="Grebert T."/>
            <person name="Bouchier C."/>
            <person name="Le Panse S."/>
            <person name="Gachenot M."/>
            <person name="Rodriguez F."/>
            <person name="Garrido J.L."/>
        </authorList>
    </citation>
    <scope>NUCLEOTIDE SEQUENCE [LARGE SCALE GENOMIC DNA]</scope>
    <source>
        <strain evidence="1 2">RCC1774</strain>
    </source>
</reference>
<dbReference type="Proteomes" id="UP000248857">
    <property type="component" value="Unassembled WGS sequence"/>
</dbReference>
<name>A0A2W1JAP3_9CYAN</name>